<dbReference type="InterPro" id="IPR027266">
    <property type="entry name" value="TrmE/GcvT-like"/>
</dbReference>
<name>A0A238V1T5_9RHOB</name>
<proteinExistence type="predicted"/>
<dbReference type="Gene3D" id="3.30.70.1520">
    <property type="entry name" value="Heterotetrameric sarcosine oxidase"/>
    <property type="match status" value="1"/>
</dbReference>
<dbReference type="EMBL" id="FZNN01000001">
    <property type="protein sequence ID" value="SNR28034.1"/>
    <property type="molecule type" value="Genomic_DNA"/>
</dbReference>
<keyword evidence="2" id="KW-1185">Reference proteome</keyword>
<dbReference type="OrthoDB" id="7350722at2"/>
<dbReference type="SUPFAM" id="SSF103025">
    <property type="entry name" value="Folate-binding domain"/>
    <property type="match status" value="1"/>
</dbReference>
<organism evidence="1 2">
    <name type="scientific">Puniceibacterium sediminis</name>
    <dbReference type="NCBI Taxonomy" id="1608407"/>
    <lineage>
        <taxon>Bacteria</taxon>
        <taxon>Pseudomonadati</taxon>
        <taxon>Pseudomonadota</taxon>
        <taxon>Alphaproteobacteria</taxon>
        <taxon>Rhodobacterales</taxon>
        <taxon>Paracoccaceae</taxon>
        <taxon>Puniceibacterium</taxon>
    </lineage>
</organism>
<dbReference type="Proteomes" id="UP000198417">
    <property type="component" value="Unassembled WGS sequence"/>
</dbReference>
<sequence length="183" mass="19055">MVELMTKSPCAGLLPITRGALSLSEEDAGTVTSLASYDGQAGALSEALQAAHGVSFPAPGRVRGQGGTLCSWSGLDQAFLIGPEPDPDLSRYAAVTDQSDAWAVVRLTGAGCEDVLARLVPVDLRLRVFSPGQSARSLLGHLPVLLLRQEVESFLILAFRSMAGTLVEDLDTAMSSVTARSGG</sequence>
<dbReference type="Gene3D" id="3.30.1360.120">
    <property type="entry name" value="Probable tRNA modification gtpase trme, domain 1"/>
    <property type="match status" value="1"/>
</dbReference>
<evidence type="ECO:0000313" key="2">
    <source>
        <dbReference type="Proteomes" id="UP000198417"/>
    </source>
</evidence>
<reference evidence="1 2" key="1">
    <citation type="submission" date="2017-06" db="EMBL/GenBank/DDBJ databases">
        <authorList>
            <person name="Kim H.J."/>
            <person name="Triplett B.A."/>
        </authorList>
    </citation>
    <scope>NUCLEOTIDE SEQUENCE [LARGE SCALE GENOMIC DNA]</scope>
    <source>
        <strain evidence="1 2">DSM 29052</strain>
    </source>
</reference>
<protein>
    <submittedName>
        <fullName evidence="1">Sarcosine oxidase subunit gamma</fullName>
    </submittedName>
</protein>
<evidence type="ECO:0000313" key="1">
    <source>
        <dbReference type="EMBL" id="SNR28034.1"/>
    </source>
</evidence>
<accession>A0A238V1T5</accession>
<dbReference type="AlphaFoldDB" id="A0A238V1T5"/>
<gene>
    <name evidence="1" type="ORF">SAMN06265370_101464</name>
</gene>